<dbReference type="EMBL" id="ML996697">
    <property type="protein sequence ID" value="KAF2399419.1"/>
    <property type="molecule type" value="Genomic_DNA"/>
</dbReference>
<keyword evidence="3" id="KW-1185">Reference proteome</keyword>
<protein>
    <submittedName>
        <fullName evidence="2">Uncharacterized protein</fullName>
    </submittedName>
</protein>
<evidence type="ECO:0000256" key="1">
    <source>
        <dbReference type="SAM" id="Phobius"/>
    </source>
</evidence>
<evidence type="ECO:0000313" key="2">
    <source>
        <dbReference type="EMBL" id="KAF2399419.1"/>
    </source>
</evidence>
<keyword evidence="1" id="KW-0472">Membrane</keyword>
<feature type="transmembrane region" description="Helical" evidence="1">
    <location>
        <begin position="31"/>
        <end position="53"/>
    </location>
</feature>
<name>A0A6G1HUB2_9PEZI</name>
<keyword evidence="1" id="KW-0812">Transmembrane</keyword>
<feature type="transmembrane region" description="Helical" evidence="1">
    <location>
        <begin position="167"/>
        <end position="187"/>
    </location>
</feature>
<gene>
    <name evidence="2" type="ORF">EJ06DRAFT_50691</name>
</gene>
<sequence length="361" mass="39349">MVVTRLSVAFLASTDDPVLPLTAYGHSDKNWLLFVFGFILSVALVTLTDFMRWKLFKPHGIVAPGNYRVDLMRIFRWLFFFAELLDPLHTVNLARAVSWDWIFWVHTGVAGLAVMLLDVIAPGPAQGARPGFKGKLFLRCLRFFKYTTLLAFGATIVYNQAGRSVPLIVFALIPVTLAVSVASSIAVSQRKNRPQNVKTKKSVYSKKFQSTVLIFLHGFFKGAVVYTATMVYAKKGKASGSGPAVSAGSILRDSLVGLVAAAWLRIDHGPAVCNIISGCLVLAAVGVLSFGSAEMGVVTCWVYPALSVTSLDMMTSVVSIEDWGKRAEVRVLIALANERRFRCGCSQLLSDVRCMGGSRDA</sequence>
<reference evidence="2" key="1">
    <citation type="journal article" date="2020" name="Stud. Mycol.">
        <title>101 Dothideomycetes genomes: a test case for predicting lifestyles and emergence of pathogens.</title>
        <authorList>
            <person name="Haridas S."/>
            <person name="Albert R."/>
            <person name="Binder M."/>
            <person name="Bloem J."/>
            <person name="Labutti K."/>
            <person name="Salamov A."/>
            <person name="Andreopoulos B."/>
            <person name="Baker S."/>
            <person name="Barry K."/>
            <person name="Bills G."/>
            <person name="Bluhm B."/>
            <person name="Cannon C."/>
            <person name="Castanera R."/>
            <person name="Culley D."/>
            <person name="Daum C."/>
            <person name="Ezra D."/>
            <person name="Gonzalez J."/>
            <person name="Henrissat B."/>
            <person name="Kuo A."/>
            <person name="Liang C."/>
            <person name="Lipzen A."/>
            <person name="Lutzoni F."/>
            <person name="Magnuson J."/>
            <person name="Mondo S."/>
            <person name="Nolan M."/>
            <person name="Ohm R."/>
            <person name="Pangilinan J."/>
            <person name="Park H.-J."/>
            <person name="Ramirez L."/>
            <person name="Alfaro M."/>
            <person name="Sun H."/>
            <person name="Tritt A."/>
            <person name="Yoshinaga Y."/>
            <person name="Zwiers L.-H."/>
            <person name="Turgeon B."/>
            <person name="Goodwin S."/>
            <person name="Spatafora J."/>
            <person name="Crous P."/>
            <person name="Grigoriev I."/>
        </authorList>
    </citation>
    <scope>NUCLEOTIDE SEQUENCE</scope>
    <source>
        <strain evidence="2">CBS 262.69</strain>
    </source>
</reference>
<keyword evidence="1" id="KW-1133">Transmembrane helix</keyword>
<dbReference type="Proteomes" id="UP000799640">
    <property type="component" value="Unassembled WGS sequence"/>
</dbReference>
<evidence type="ECO:0000313" key="3">
    <source>
        <dbReference type="Proteomes" id="UP000799640"/>
    </source>
</evidence>
<feature type="transmembrane region" description="Helical" evidence="1">
    <location>
        <begin position="208"/>
        <end position="232"/>
    </location>
</feature>
<accession>A0A6G1HUB2</accession>
<feature type="transmembrane region" description="Helical" evidence="1">
    <location>
        <begin position="143"/>
        <end position="161"/>
    </location>
</feature>
<feature type="transmembrane region" description="Helical" evidence="1">
    <location>
        <begin position="271"/>
        <end position="289"/>
    </location>
</feature>
<feature type="transmembrane region" description="Helical" evidence="1">
    <location>
        <begin position="101"/>
        <end position="122"/>
    </location>
</feature>
<proteinExistence type="predicted"/>
<organism evidence="2 3">
    <name type="scientific">Trichodelitschia bisporula</name>
    <dbReference type="NCBI Taxonomy" id="703511"/>
    <lineage>
        <taxon>Eukaryota</taxon>
        <taxon>Fungi</taxon>
        <taxon>Dikarya</taxon>
        <taxon>Ascomycota</taxon>
        <taxon>Pezizomycotina</taxon>
        <taxon>Dothideomycetes</taxon>
        <taxon>Dothideomycetes incertae sedis</taxon>
        <taxon>Phaeotrichales</taxon>
        <taxon>Phaeotrichaceae</taxon>
        <taxon>Trichodelitschia</taxon>
    </lineage>
</organism>
<dbReference type="AlphaFoldDB" id="A0A6G1HUB2"/>